<dbReference type="PANTHER" id="PTHR46609">
    <property type="entry name" value="EXONUCLEASE, PHAGE-TYPE/RECB, C-TERMINAL DOMAIN-CONTAINING PROTEIN"/>
    <property type="match status" value="1"/>
</dbReference>
<name>A0A7S8BDB4_9VIRU</name>
<organism evidence="2 3">
    <name type="scientific">Medusavirus stheno T3</name>
    <dbReference type="NCBI Taxonomy" id="3069717"/>
    <lineage>
        <taxon>Viruses</taxon>
        <taxon>Varidnaviria</taxon>
        <taxon>Bamfordvirae</taxon>
        <taxon>Nucleocytoviricota</taxon>
        <taxon>Megaviricetes</taxon>
        <taxon>Mamonoviridae</taxon>
        <taxon>Medusavirus</taxon>
        <taxon>Medusavirus sthenus</taxon>
    </lineage>
</organism>
<accession>A0A7S8BDB4</accession>
<sequence length="420" mass="46936">MPPKRQRTVSGGVTTATAPAFPSLAFLACARIVDLHARDVARHNEPSQWPLPPDDTLRSDDYGQLRDAYLREVNMNPHFGWCTICHHYSFLNAPGTRAGPCYRCRHTPEGRAEPPICAFTATVLLRWGYTCDEQGSWAWHNARSKMLTASDAYVALGIKGFKSAPKLVREKAGLEPKQATSYAMAHGNLKEDEARQKYAERTGRKVFQLGLIPLEDHPWLGASPDGLTNDGILVEIKCPVSRVIGRGAVPAMYMPQLQLQLQSIHAGELDFVQYKPAVEDYHYTAEEEFVITRVKRSDEWLAQSLPKLRRFFDSIQCAMAIRNSAGRVLATMADIANSDGDGQRKKRKRDLAVAISEWADIKSGGNKKDDAMVDALKWTVRKRRRAAPAKKRFTEADDAAFHGTIKEGEDDCCNAYAFQD</sequence>
<reference evidence="2 3" key="1">
    <citation type="submission" date="2020-09" db="EMBL/GenBank/DDBJ databases">
        <authorList>
            <person name="Zhang R."/>
            <person name="Garcia K."/>
            <person name="Ogata H."/>
        </authorList>
    </citation>
    <scope>NUCLEOTIDE SEQUENCE [LARGE SCALE GENOMIC DNA]</scope>
    <source>
        <strain evidence="3">stheno</strain>
    </source>
</reference>
<dbReference type="InterPro" id="IPR051703">
    <property type="entry name" value="NF-kappa-B_Signaling_Reg"/>
</dbReference>
<protein>
    <submittedName>
        <fullName evidence="2">YqaJ viral recombinase</fullName>
    </submittedName>
</protein>
<dbReference type="InterPro" id="IPR019080">
    <property type="entry name" value="YqaJ_viral_recombinase"/>
</dbReference>
<feature type="domain" description="YqaJ viral recombinase" evidence="1">
    <location>
        <begin position="139"/>
        <end position="262"/>
    </location>
</feature>
<evidence type="ECO:0000313" key="3">
    <source>
        <dbReference type="Proteomes" id="UP001162098"/>
    </source>
</evidence>
<proteinExistence type="predicted"/>
<dbReference type="InterPro" id="IPR011604">
    <property type="entry name" value="PDDEXK-like_dom_sf"/>
</dbReference>
<dbReference type="EMBL" id="MW018138">
    <property type="protein sequence ID" value="QPB44256.1"/>
    <property type="molecule type" value="Genomic_DNA"/>
</dbReference>
<evidence type="ECO:0000259" key="1">
    <source>
        <dbReference type="Pfam" id="PF09588"/>
    </source>
</evidence>
<dbReference type="CDD" id="cd22343">
    <property type="entry name" value="PDDEXK_lambda_exonuclease-like"/>
    <property type="match status" value="1"/>
</dbReference>
<keyword evidence="3" id="KW-1185">Reference proteome</keyword>
<dbReference type="Proteomes" id="UP001162098">
    <property type="component" value="Segment"/>
</dbReference>
<dbReference type="KEGG" id="vg:80543452"/>
<dbReference type="SUPFAM" id="SSF52980">
    <property type="entry name" value="Restriction endonuclease-like"/>
    <property type="match status" value="1"/>
</dbReference>
<dbReference type="PANTHER" id="PTHR46609:SF6">
    <property type="entry name" value="EXONUCLEASE, PHAGE-TYPE_RECB, C-TERMINAL DOMAIN-CONTAINING PROTEIN-RELATED"/>
    <property type="match status" value="1"/>
</dbReference>
<dbReference type="Pfam" id="PF09588">
    <property type="entry name" value="YqaJ"/>
    <property type="match status" value="1"/>
</dbReference>
<dbReference type="Gene3D" id="3.90.320.10">
    <property type="match status" value="1"/>
</dbReference>
<evidence type="ECO:0000313" key="2">
    <source>
        <dbReference type="EMBL" id="QPB44256.1"/>
    </source>
</evidence>
<dbReference type="NCBIfam" id="TIGR03033">
    <property type="entry name" value="phage_rel_nuc"/>
    <property type="match status" value="1"/>
</dbReference>
<dbReference type="PROSITE" id="PS51257">
    <property type="entry name" value="PROKAR_LIPOPROTEIN"/>
    <property type="match status" value="1"/>
</dbReference>
<dbReference type="InterPro" id="IPR011335">
    <property type="entry name" value="Restrct_endonuc-II-like"/>
</dbReference>
<dbReference type="InterPro" id="IPR017482">
    <property type="entry name" value="Lambda-type_endonuclease"/>
</dbReference>